<dbReference type="GO" id="GO:0006777">
    <property type="term" value="P:Mo-molybdopterin cofactor biosynthetic process"/>
    <property type="evidence" value="ECO:0007669"/>
    <property type="project" value="UniProtKB-UniRule"/>
</dbReference>
<dbReference type="Gene3D" id="3.10.20.10">
    <property type="match status" value="1"/>
</dbReference>
<dbReference type="GO" id="GO:0005737">
    <property type="term" value="C:cytoplasm"/>
    <property type="evidence" value="ECO:0007669"/>
    <property type="project" value="UniProtKB-SubCell"/>
</dbReference>
<comment type="similarity">
    <text evidence="3">Belongs to the FdhD family.</text>
</comment>
<keyword evidence="4" id="KW-0808">Transferase</keyword>
<comment type="caution">
    <text evidence="3">Lacks conserved residue(s) required for the propagation of feature annotation.</text>
</comment>
<name>A0A6N0NV52_9CREN</name>
<evidence type="ECO:0000256" key="2">
    <source>
        <dbReference type="ARBA" id="ARBA00023150"/>
    </source>
</evidence>
<feature type="active site" description="Cysteine persulfide intermediate" evidence="3">
    <location>
        <position position="102"/>
    </location>
</feature>
<evidence type="ECO:0000256" key="1">
    <source>
        <dbReference type="ARBA" id="ARBA00022490"/>
    </source>
</evidence>
<dbReference type="OrthoDB" id="57189at2157"/>
<proteinExistence type="inferred from homology"/>
<dbReference type="SUPFAM" id="SSF53927">
    <property type="entry name" value="Cytidine deaminase-like"/>
    <property type="match status" value="1"/>
</dbReference>
<gene>
    <name evidence="3 4" type="primary">fdhD</name>
    <name evidence="4" type="ORF">GWK48_00520</name>
</gene>
<dbReference type="KEGG" id="mten:GWK48_00520"/>
<dbReference type="GO" id="GO:0097163">
    <property type="term" value="F:sulfur carrier activity"/>
    <property type="evidence" value="ECO:0007669"/>
    <property type="project" value="UniProtKB-UniRule"/>
</dbReference>
<organism evidence="4 5">
    <name type="scientific">Metallosphaera tengchongensis</name>
    <dbReference type="NCBI Taxonomy" id="1532350"/>
    <lineage>
        <taxon>Archaea</taxon>
        <taxon>Thermoproteota</taxon>
        <taxon>Thermoprotei</taxon>
        <taxon>Sulfolobales</taxon>
        <taxon>Sulfolobaceae</taxon>
        <taxon>Metallosphaera</taxon>
    </lineage>
</organism>
<keyword evidence="2 3" id="KW-0501">Molybdenum cofactor biosynthesis</keyword>
<dbReference type="Proteomes" id="UP000509301">
    <property type="component" value="Chromosome"/>
</dbReference>
<accession>A0A6N0NV52</accession>
<dbReference type="EMBL" id="CP049074">
    <property type="protein sequence ID" value="QKQ99079.1"/>
    <property type="molecule type" value="Genomic_DNA"/>
</dbReference>
<dbReference type="PANTHER" id="PTHR30592">
    <property type="entry name" value="FORMATE DEHYDROGENASE"/>
    <property type="match status" value="1"/>
</dbReference>
<dbReference type="PIRSF" id="PIRSF015626">
    <property type="entry name" value="FdhD"/>
    <property type="match status" value="1"/>
</dbReference>
<dbReference type="GO" id="GO:0016783">
    <property type="term" value="F:sulfurtransferase activity"/>
    <property type="evidence" value="ECO:0007669"/>
    <property type="project" value="InterPro"/>
</dbReference>
<keyword evidence="5" id="KW-1185">Reference proteome</keyword>
<dbReference type="NCBIfam" id="TIGR00129">
    <property type="entry name" value="fdhD_narQ"/>
    <property type="match status" value="1"/>
</dbReference>
<keyword evidence="1 3" id="KW-0963">Cytoplasm</keyword>
<comment type="subcellular location">
    <subcellularLocation>
        <location evidence="3">Cytoplasm</location>
    </subcellularLocation>
</comment>
<evidence type="ECO:0000256" key="3">
    <source>
        <dbReference type="HAMAP-Rule" id="MF_00187"/>
    </source>
</evidence>
<dbReference type="AlphaFoldDB" id="A0A6N0NV52"/>
<dbReference type="Gene3D" id="3.40.140.10">
    <property type="entry name" value="Cytidine Deaminase, domain 2"/>
    <property type="match status" value="1"/>
</dbReference>
<dbReference type="InterPro" id="IPR003786">
    <property type="entry name" value="FdhD"/>
</dbReference>
<dbReference type="GeneID" id="55640384"/>
<dbReference type="InterPro" id="IPR016193">
    <property type="entry name" value="Cytidine_deaminase-like"/>
</dbReference>
<dbReference type="PANTHER" id="PTHR30592:SF1">
    <property type="entry name" value="SULFUR CARRIER PROTEIN FDHD"/>
    <property type="match status" value="1"/>
</dbReference>
<reference evidence="4 5" key="1">
    <citation type="submission" date="2020-02" db="EMBL/GenBank/DDBJ databases">
        <title>Comparative genome analysis reveals the metabolism and evolution of the thermophilic archaeal genus Metallosphaera.</title>
        <authorList>
            <person name="Jiang C."/>
        </authorList>
    </citation>
    <scope>NUCLEOTIDE SEQUENCE [LARGE SCALE GENOMIC DNA]</scope>
    <source>
        <strain evidence="4 5">Ric-A</strain>
    </source>
</reference>
<evidence type="ECO:0000313" key="4">
    <source>
        <dbReference type="EMBL" id="QKQ99079.1"/>
    </source>
</evidence>
<protein>
    <recommendedName>
        <fullName evidence="3">Sulfur carrier protein FdhD</fullName>
    </recommendedName>
</protein>
<comment type="function">
    <text evidence="3">Required for formate dehydrogenase (FDH) activity. Acts as a sulfur carrier protein that transfers sulfur from IscS to the molybdenum cofactor prior to its insertion into FDH.</text>
</comment>
<dbReference type="Pfam" id="PF02634">
    <property type="entry name" value="FdhD-NarQ"/>
    <property type="match status" value="1"/>
</dbReference>
<evidence type="ECO:0000313" key="5">
    <source>
        <dbReference type="Proteomes" id="UP000509301"/>
    </source>
</evidence>
<dbReference type="HAMAP" id="MF_00187">
    <property type="entry name" value="FdhD"/>
    <property type="match status" value="1"/>
</dbReference>
<dbReference type="RefSeq" id="WP_174628620.1">
    <property type="nucleotide sequence ID" value="NZ_CP049074.1"/>
</dbReference>
<sequence>MQVDKVKILKVRENGESLEEDYVAVEEPLEIKICEEECRTFAVIMRTPGQDEELSLGFLFSEGVIDNSKDVREITAGDGEVRVYLTRRAEIEPRHIVVNSSCGVCGRRLLYTLEILKSEVKVEKRAILSFPRKLREYQSAFNVTGGLHAAALLDTSGDLVAISEDVGRHNAVDKVVGSLLREDRLPASQYVLQVSGRVGYEIVSKAVMAGIPIVSGISAPTSYAVEIAKKSGVTLIGFLRDGYFNVYAHGERLI</sequence>